<dbReference type="PANTHER" id="PTHR14146:SF0">
    <property type="entry name" value="EXOCYST COMPLEX COMPONENT 4"/>
    <property type="match status" value="1"/>
</dbReference>
<dbReference type="EMBL" id="JAAGAX010000011">
    <property type="protein sequence ID" value="KAF2298118.1"/>
    <property type="molecule type" value="Genomic_DNA"/>
</dbReference>
<dbReference type="AlphaFoldDB" id="A0A6A6LCT5"/>
<comment type="similarity">
    <text evidence="1">Belongs to the SEC8 family.</text>
</comment>
<proteinExistence type="inferred from homology"/>
<dbReference type="PANTHER" id="PTHR14146">
    <property type="entry name" value="EXOCYST COMPLEX COMPONENT 4"/>
    <property type="match status" value="1"/>
</dbReference>
<comment type="caution">
    <text evidence="2">The sequence shown here is derived from an EMBL/GenBank/DDBJ whole genome shotgun (WGS) entry which is preliminary data.</text>
</comment>
<gene>
    <name evidence="2" type="ORF">GH714_015219</name>
</gene>
<organism evidence="2 3">
    <name type="scientific">Hevea brasiliensis</name>
    <name type="common">Para rubber tree</name>
    <name type="synonym">Siphonia brasiliensis</name>
    <dbReference type="NCBI Taxonomy" id="3981"/>
    <lineage>
        <taxon>Eukaryota</taxon>
        <taxon>Viridiplantae</taxon>
        <taxon>Streptophyta</taxon>
        <taxon>Embryophyta</taxon>
        <taxon>Tracheophyta</taxon>
        <taxon>Spermatophyta</taxon>
        <taxon>Magnoliopsida</taxon>
        <taxon>eudicotyledons</taxon>
        <taxon>Gunneridae</taxon>
        <taxon>Pentapetalae</taxon>
        <taxon>rosids</taxon>
        <taxon>fabids</taxon>
        <taxon>Malpighiales</taxon>
        <taxon>Euphorbiaceae</taxon>
        <taxon>Crotonoideae</taxon>
        <taxon>Micrandreae</taxon>
        <taxon>Hevea</taxon>
    </lineage>
</organism>
<reference evidence="2 3" key="1">
    <citation type="journal article" date="2020" name="Mol. Plant">
        <title>The Chromosome-Based Rubber Tree Genome Provides New Insights into Spurge Genome Evolution and Rubber Biosynthesis.</title>
        <authorList>
            <person name="Liu J."/>
            <person name="Shi C."/>
            <person name="Shi C.C."/>
            <person name="Li W."/>
            <person name="Zhang Q.J."/>
            <person name="Zhang Y."/>
            <person name="Li K."/>
            <person name="Lu H.F."/>
            <person name="Shi C."/>
            <person name="Zhu S.T."/>
            <person name="Xiao Z.Y."/>
            <person name="Nan H."/>
            <person name="Yue Y."/>
            <person name="Zhu X.G."/>
            <person name="Wu Y."/>
            <person name="Hong X.N."/>
            <person name="Fan G.Y."/>
            <person name="Tong Y."/>
            <person name="Zhang D."/>
            <person name="Mao C.L."/>
            <person name="Liu Y.L."/>
            <person name="Hao S.J."/>
            <person name="Liu W.Q."/>
            <person name="Lv M.Q."/>
            <person name="Zhang H.B."/>
            <person name="Liu Y."/>
            <person name="Hu-Tang G.R."/>
            <person name="Wang J.P."/>
            <person name="Wang J.H."/>
            <person name="Sun Y.H."/>
            <person name="Ni S.B."/>
            <person name="Chen W.B."/>
            <person name="Zhang X.C."/>
            <person name="Jiao Y.N."/>
            <person name="Eichler E.E."/>
            <person name="Li G.H."/>
            <person name="Liu X."/>
            <person name="Gao L.Z."/>
        </authorList>
    </citation>
    <scope>NUCLEOTIDE SEQUENCE [LARGE SCALE GENOMIC DNA]</scope>
    <source>
        <strain evidence="3">cv. GT1</strain>
        <tissue evidence="2">Leaf</tissue>
    </source>
</reference>
<keyword evidence="3" id="KW-1185">Reference proteome</keyword>
<dbReference type="Proteomes" id="UP000467840">
    <property type="component" value="Chromosome 1"/>
</dbReference>
<evidence type="ECO:0000313" key="2">
    <source>
        <dbReference type="EMBL" id="KAF2298118.1"/>
    </source>
</evidence>
<dbReference type="GO" id="GO:0015031">
    <property type="term" value="P:protein transport"/>
    <property type="evidence" value="ECO:0007669"/>
    <property type="project" value="UniProtKB-KW"/>
</dbReference>
<name>A0A6A6LCT5_HEVBR</name>
<keyword evidence="1" id="KW-0813">Transport</keyword>
<protein>
    <recommendedName>
        <fullName evidence="1">Exocyst complex component Sec8</fullName>
    </recommendedName>
</protein>
<dbReference type="GO" id="GO:0006612">
    <property type="term" value="P:protein targeting to membrane"/>
    <property type="evidence" value="ECO:0007669"/>
    <property type="project" value="UniProtKB-UniRule"/>
</dbReference>
<comment type="function">
    <text evidence="1">Component of the exocyst complex involved in the docking of exocytic vesicles with fusion sites on the plasma membrane.</text>
</comment>
<sequence>MAPLVAGVKRNYIFGGICSIAANASIKACLAFITEHEQLFTGTEYANLLKVQVPGREIPPDAQDRISDILSR</sequence>
<dbReference type="GO" id="GO:0090522">
    <property type="term" value="P:vesicle tethering involved in exocytosis"/>
    <property type="evidence" value="ECO:0007669"/>
    <property type="project" value="UniProtKB-UniRule"/>
</dbReference>
<dbReference type="GO" id="GO:0006893">
    <property type="term" value="P:Golgi to plasma membrane transport"/>
    <property type="evidence" value="ECO:0007669"/>
    <property type="project" value="TreeGrafter"/>
</dbReference>
<accession>A0A6A6LCT5</accession>
<keyword evidence="1" id="KW-0268">Exocytosis</keyword>
<evidence type="ECO:0000313" key="3">
    <source>
        <dbReference type="Proteomes" id="UP000467840"/>
    </source>
</evidence>
<evidence type="ECO:0000256" key="1">
    <source>
        <dbReference type="RuleBase" id="RU367079"/>
    </source>
</evidence>
<keyword evidence="1" id="KW-0653">Protein transport</keyword>
<dbReference type="GO" id="GO:0000145">
    <property type="term" value="C:exocyst"/>
    <property type="evidence" value="ECO:0007669"/>
    <property type="project" value="UniProtKB-UniRule"/>
</dbReference>
<dbReference type="InterPro" id="IPR039682">
    <property type="entry name" value="Sec8/EXOC4"/>
</dbReference>